<dbReference type="Proteomes" id="UP001218188">
    <property type="component" value="Unassembled WGS sequence"/>
</dbReference>
<dbReference type="AlphaFoldDB" id="A0AAD6T633"/>
<proteinExistence type="predicted"/>
<reference evidence="1" key="1">
    <citation type="submission" date="2023-03" db="EMBL/GenBank/DDBJ databases">
        <title>Massive genome expansion in bonnet fungi (Mycena s.s.) driven by repeated elements and novel gene families across ecological guilds.</title>
        <authorList>
            <consortium name="Lawrence Berkeley National Laboratory"/>
            <person name="Harder C.B."/>
            <person name="Miyauchi S."/>
            <person name="Viragh M."/>
            <person name="Kuo A."/>
            <person name="Thoen E."/>
            <person name="Andreopoulos B."/>
            <person name="Lu D."/>
            <person name="Skrede I."/>
            <person name="Drula E."/>
            <person name="Henrissat B."/>
            <person name="Morin E."/>
            <person name="Kohler A."/>
            <person name="Barry K."/>
            <person name="LaButti K."/>
            <person name="Morin E."/>
            <person name="Salamov A."/>
            <person name="Lipzen A."/>
            <person name="Mereny Z."/>
            <person name="Hegedus B."/>
            <person name="Baldrian P."/>
            <person name="Stursova M."/>
            <person name="Weitz H."/>
            <person name="Taylor A."/>
            <person name="Grigoriev I.V."/>
            <person name="Nagy L.G."/>
            <person name="Martin F."/>
            <person name="Kauserud H."/>
        </authorList>
    </citation>
    <scope>NUCLEOTIDE SEQUENCE</scope>
    <source>
        <strain evidence="1">CBHHK200</strain>
    </source>
</reference>
<comment type="caution">
    <text evidence="1">The sequence shown here is derived from an EMBL/GenBank/DDBJ whole genome shotgun (WGS) entry which is preliminary data.</text>
</comment>
<evidence type="ECO:0000313" key="2">
    <source>
        <dbReference type="Proteomes" id="UP001218188"/>
    </source>
</evidence>
<accession>A0AAD6T633</accession>
<keyword evidence="2" id="KW-1185">Reference proteome</keyword>
<gene>
    <name evidence="1" type="ORF">C8F04DRAFT_1087273</name>
</gene>
<organism evidence="1 2">
    <name type="scientific">Mycena alexandri</name>
    <dbReference type="NCBI Taxonomy" id="1745969"/>
    <lineage>
        <taxon>Eukaryota</taxon>
        <taxon>Fungi</taxon>
        <taxon>Dikarya</taxon>
        <taxon>Basidiomycota</taxon>
        <taxon>Agaricomycotina</taxon>
        <taxon>Agaricomycetes</taxon>
        <taxon>Agaricomycetidae</taxon>
        <taxon>Agaricales</taxon>
        <taxon>Marasmiineae</taxon>
        <taxon>Mycenaceae</taxon>
        <taxon>Mycena</taxon>
    </lineage>
</organism>
<evidence type="ECO:0000313" key="1">
    <source>
        <dbReference type="EMBL" id="KAJ7039145.1"/>
    </source>
</evidence>
<protein>
    <submittedName>
        <fullName evidence="1">Uncharacterized protein</fullName>
    </submittedName>
</protein>
<name>A0AAD6T633_9AGAR</name>
<sequence>MPQVHKVLGGFSSLELWAPTLPPLPPELFELIIQGLRGSPQDPAILQPSQMTLLVHYHHYDTQPILSFIDIVQSPTSTLFATVPVEFFFARTQNTAGIETKKPIYPFPGRFRLSRFPCLHSSTCLGNSQSYASFARFMTGFPALQDLELYDVNWEPSLDHFTFPHLELKTVTLSWDPDCLPPVRGIESAILSLRTPALTVHHLGLFPTDFSQIISKYLHHLGGHLQYLCLPK</sequence>
<dbReference type="EMBL" id="JARJCM010000028">
    <property type="protein sequence ID" value="KAJ7039145.1"/>
    <property type="molecule type" value="Genomic_DNA"/>
</dbReference>